<dbReference type="GO" id="GO:0005778">
    <property type="term" value="C:peroxisomal membrane"/>
    <property type="evidence" value="ECO:0007669"/>
    <property type="project" value="UniProtKB-SubCell"/>
</dbReference>
<dbReference type="PROSITE" id="PS00674">
    <property type="entry name" value="AAA"/>
    <property type="match status" value="1"/>
</dbReference>
<dbReference type="SMART" id="SM00382">
    <property type="entry name" value="AAA"/>
    <property type="match status" value="3"/>
</dbReference>
<dbReference type="GO" id="GO:0031011">
    <property type="term" value="C:Ino80 complex"/>
    <property type="evidence" value="ECO:0000318"/>
    <property type="project" value="GO_Central"/>
</dbReference>
<keyword evidence="28" id="KW-1185">Reference proteome</keyword>
<dbReference type="Proteomes" id="UP000005239">
    <property type="component" value="Unassembled WGS sequence"/>
</dbReference>
<dbReference type="InterPro" id="IPR027238">
    <property type="entry name" value="RuvB-like"/>
</dbReference>
<accession>A0A8R1UJZ2</accession>
<evidence type="ECO:0000256" key="12">
    <source>
        <dbReference type="ARBA" id="ARBA00022806"/>
    </source>
</evidence>
<keyword evidence="8" id="KW-0677">Repeat</keyword>
<evidence type="ECO:0000256" key="15">
    <source>
        <dbReference type="ARBA" id="ARBA00023015"/>
    </source>
</evidence>
<dbReference type="GO" id="GO:0015031">
    <property type="term" value="P:protein transport"/>
    <property type="evidence" value="ECO:0007669"/>
    <property type="project" value="UniProtKB-KW"/>
</dbReference>
<evidence type="ECO:0000256" key="25">
    <source>
        <dbReference type="ARBA" id="ARBA00077211"/>
    </source>
</evidence>
<dbReference type="InterPro" id="IPR003960">
    <property type="entry name" value="ATPase_AAA_CS"/>
</dbReference>
<evidence type="ECO:0000256" key="11">
    <source>
        <dbReference type="ARBA" id="ARBA00022801"/>
    </source>
</evidence>
<keyword evidence="6" id="KW-0813">Transport</keyword>
<evidence type="ECO:0000256" key="16">
    <source>
        <dbReference type="ARBA" id="ARBA00023136"/>
    </source>
</evidence>
<evidence type="ECO:0000256" key="4">
    <source>
        <dbReference type="ARBA" id="ARBA00007519"/>
    </source>
</evidence>
<evidence type="ECO:0000256" key="19">
    <source>
        <dbReference type="ARBA" id="ARBA00023204"/>
    </source>
</evidence>
<dbReference type="GO" id="GO:0000812">
    <property type="term" value="C:Swr1 complex"/>
    <property type="evidence" value="ECO:0000318"/>
    <property type="project" value="GO_Central"/>
</dbReference>
<evidence type="ECO:0000256" key="17">
    <source>
        <dbReference type="ARBA" id="ARBA00023140"/>
    </source>
</evidence>
<protein>
    <recommendedName>
        <fullName evidence="22">Peroxisomal ATPase PEX1</fullName>
        <ecNumber evidence="5">3.6.4.12</ecNumber>
    </recommendedName>
    <alternativeName>
        <fullName evidence="21">Peroxin-1</fullName>
    </alternativeName>
    <alternativeName>
        <fullName evidence="25">Reptin</fullName>
    </alternativeName>
</protein>
<dbReference type="InterPro" id="IPR010339">
    <property type="entry name" value="TIP49_P-loop"/>
</dbReference>
<dbReference type="InterPro" id="IPR029067">
    <property type="entry name" value="CDC48_domain_2-like_sf"/>
</dbReference>
<dbReference type="GO" id="GO:0003678">
    <property type="term" value="F:DNA helicase activity"/>
    <property type="evidence" value="ECO:0000318"/>
    <property type="project" value="GO_Central"/>
</dbReference>
<evidence type="ECO:0000256" key="22">
    <source>
        <dbReference type="ARBA" id="ARBA00034532"/>
    </source>
</evidence>
<reference evidence="27" key="2">
    <citation type="submission" date="2022-06" db="UniProtKB">
        <authorList>
            <consortium name="EnsemblMetazoa"/>
        </authorList>
    </citation>
    <scope>IDENTIFICATION</scope>
    <source>
        <strain evidence="27">PS312</strain>
    </source>
</reference>
<dbReference type="Gene3D" id="3.40.50.300">
    <property type="entry name" value="P-loop containing nucleotide triphosphate hydrolases"/>
    <property type="match status" value="3"/>
</dbReference>
<reference evidence="28" key="1">
    <citation type="journal article" date="2008" name="Nat. Genet.">
        <title>The Pristionchus pacificus genome provides a unique perspective on nematode lifestyle and parasitism.</title>
        <authorList>
            <person name="Dieterich C."/>
            <person name="Clifton S.W."/>
            <person name="Schuster L.N."/>
            <person name="Chinwalla A."/>
            <person name="Delehaunty K."/>
            <person name="Dinkelacker I."/>
            <person name="Fulton L."/>
            <person name="Fulton R."/>
            <person name="Godfrey J."/>
            <person name="Minx P."/>
            <person name="Mitreva M."/>
            <person name="Roeseler W."/>
            <person name="Tian H."/>
            <person name="Witte H."/>
            <person name="Yang S.P."/>
            <person name="Wilson R.K."/>
            <person name="Sommer R.J."/>
        </authorList>
    </citation>
    <scope>NUCLEOTIDE SEQUENCE [LARGE SCALE GENOMIC DNA]</scope>
    <source>
        <strain evidence="28">PS312</strain>
    </source>
</reference>
<keyword evidence="18" id="KW-0804">Transcription</keyword>
<dbReference type="InterPro" id="IPR041048">
    <property type="entry name" value="RuvB-like_C"/>
</dbReference>
<organism evidence="27 28">
    <name type="scientific">Pristionchus pacificus</name>
    <name type="common">Parasitic nematode worm</name>
    <dbReference type="NCBI Taxonomy" id="54126"/>
    <lineage>
        <taxon>Eukaryota</taxon>
        <taxon>Metazoa</taxon>
        <taxon>Ecdysozoa</taxon>
        <taxon>Nematoda</taxon>
        <taxon>Chromadorea</taxon>
        <taxon>Rhabditida</taxon>
        <taxon>Rhabditina</taxon>
        <taxon>Diplogasteromorpha</taxon>
        <taxon>Diplogasteroidea</taxon>
        <taxon>Neodiplogasteridae</taxon>
        <taxon>Pristionchus</taxon>
    </lineage>
</organism>
<keyword evidence="17" id="KW-0576">Peroxisome</keyword>
<evidence type="ECO:0000256" key="8">
    <source>
        <dbReference type="ARBA" id="ARBA00022737"/>
    </source>
</evidence>
<proteinExistence type="inferred from homology"/>
<evidence type="ECO:0000256" key="13">
    <source>
        <dbReference type="ARBA" id="ARBA00022840"/>
    </source>
</evidence>
<sequence>MATIGGFTVQDVLKVERIGTHSHIRGLGVNTQTLETENVSEGMVGQHAARRAAGLIVKMIQEGKIAGRAILIAGEPGTGKTALAMGISKALGKETPFVSMNASEIFSVEVSKTEALNQSFRKAIGVKIAEESEVLEGEVVSLEIDRPASGVGAKVGKMTLKTTDMEAIYDVGAKMSESCVKERISAGDVVQIDKATGRVTRLGRSYTRQHDYDAFSSQTKFVQCPSGEIQKKSQVVHNVTIHEIDVINSRTQGYMALFTGDTGEIKAERSNQHQVRGTELISPHGIPVDLLDRSLIIRTNKLSPEEMEKVFSLRADEEGVKLDPKALQLLTKMAGKANFRYAMQLIALGNVFRERAKRDTVTTEDVAKAYRMFLDRNRSQHYLELHNEEMSRQRFPCFIGFHPWSNCFGYAVREGTRHAQLPPTLPPLGFFRLRHCENENIMANVQILGAPPFSTLLLNGSFARLLGFDEGDEVILESLPPPLTCEVVEIAPLSANDYQIIESGTDVIENGLLSQLRVVSHRARFVFFMSKSLSAAFRVVSITPSPPDGRLCLLTNSTELHVQSAPSVSLPPVEGKRRKTKNVVVERVAQRTSSIISSSLSSFSLLSSSSPLQSHLILRILPSSLRNERLRRAIEHPSLIYTIDPSLHYTSLHVVRASSLSSPSSPFFLLIRIPLGSEEVGRDSTMTSVAEALKWHRHHGIASSSSFSDFERILLKPVPTKNLHHLTRAILTVPKSTKVEMAEAHIRSLLSSHPILIPFKGISIRLPGHSTVISLTPDPTTMSGSTRLCFVADDNSIVIVKEQETDLDSLVSNHKEEEKEEKKFLPFERDQDERLFQLPWQSSLTSTLLSWLDSCSDSPFFDGRCVLITGPSGSGKTEQLRNVGHAAAHSTHAYCTYLMDGTSMKGRSAENIEKTLSGLMDNLTSRAPSILLIDNLDFIASSQEEETRIIPVERVFTVLWRLLSSRRGVHVICSSRRLTSIHSSLIGNGRRFFHRIENIEALNQSHREIVLRAAIECARGKYDESSMRILRRSPSQTKEDEWSTRIEEAARSMENSSVEELVKIVRRCEIEAFMPDHDGIMMPADLMKVAAEWRKKSDSGSKKGGRVEKTLRDVGGMHQQKKLMQEVMLWPYKYSSLFSRFRIRLGRGIILHGPSGCGKTLLAQAMVAESGFNLISVKGPELLSKYIGSSEENVRAVFERARSAAPSVLFFDEIDSLAPRRGSDTSGVSDRVVNQLLTEMDGAEGLTGVFVLGATSRLDLIDEALIRPGRFDYSIHCGVPDENDRMEILEVLLRENRRGKKKMDLRGLSQSTESWTGADLKTLTTNAFFRAQQELKEASGEEVEEENIEITLDHLNGVLDESRPRVRRVEKGLGIERGTVGLSATQA</sequence>
<keyword evidence="7" id="KW-0963">Cytoplasm</keyword>
<dbReference type="SUPFAM" id="SSF52540">
    <property type="entry name" value="P-loop containing nucleoside triphosphate hydrolases"/>
    <property type="match status" value="3"/>
</dbReference>
<dbReference type="Pfam" id="PF06068">
    <property type="entry name" value="TIP49"/>
    <property type="match status" value="2"/>
</dbReference>
<dbReference type="GO" id="GO:0000492">
    <property type="term" value="P:box C/D snoRNP assembly"/>
    <property type="evidence" value="ECO:0000318"/>
    <property type="project" value="GO_Central"/>
</dbReference>
<dbReference type="SUPFAM" id="SSF54585">
    <property type="entry name" value="Cdc48 domain 2-like"/>
    <property type="match status" value="1"/>
</dbReference>
<evidence type="ECO:0000256" key="7">
    <source>
        <dbReference type="ARBA" id="ARBA00022490"/>
    </source>
</evidence>
<dbReference type="InterPro" id="IPR027417">
    <property type="entry name" value="P-loop_NTPase"/>
</dbReference>
<evidence type="ECO:0000256" key="9">
    <source>
        <dbReference type="ARBA" id="ARBA00022741"/>
    </source>
</evidence>
<evidence type="ECO:0000256" key="1">
    <source>
        <dbReference type="ARBA" id="ARBA00004123"/>
    </source>
</evidence>
<dbReference type="GO" id="GO:0007031">
    <property type="term" value="P:peroxisome organization"/>
    <property type="evidence" value="ECO:0007669"/>
    <property type="project" value="InterPro"/>
</dbReference>
<evidence type="ECO:0000256" key="3">
    <source>
        <dbReference type="ARBA" id="ARBA00006914"/>
    </source>
</evidence>
<evidence type="ECO:0000313" key="27">
    <source>
        <dbReference type="EnsemblMetazoa" id="PPA28686.1"/>
    </source>
</evidence>
<dbReference type="Gene3D" id="1.10.8.60">
    <property type="match status" value="2"/>
</dbReference>
<keyword evidence="12" id="KW-0347">Helicase</keyword>
<evidence type="ECO:0000256" key="20">
    <source>
        <dbReference type="ARBA" id="ARBA00023242"/>
    </source>
</evidence>
<comment type="subunit">
    <text evidence="24">Interacts with PEX6; forming the PEX1-PEX6 AAA ATPase complex, which is composed of a heterohexamer formed by a trimer of PEX1-PEX6 dimers.</text>
</comment>
<dbReference type="FunFam" id="2.40.50.360:FF:000002">
    <property type="entry name" value="RuvB-like helicase"/>
    <property type="match status" value="1"/>
</dbReference>
<feature type="domain" description="AAA+ ATPase" evidence="26">
    <location>
        <begin position="862"/>
        <end position="1002"/>
    </location>
</feature>
<dbReference type="GO" id="GO:0006357">
    <property type="term" value="P:regulation of transcription by RNA polymerase II"/>
    <property type="evidence" value="ECO:0000318"/>
    <property type="project" value="GO_Central"/>
</dbReference>
<dbReference type="PANTHER" id="PTHR11093">
    <property type="entry name" value="RUVB-RELATED REPTIN AND PONTIN"/>
    <property type="match status" value="1"/>
</dbReference>
<evidence type="ECO:0000256" key="24">
    <source>
        <dbReference type="ARBA" id="ARBA00064205"/>
    </source>
</evidence>
<feature type="domain" description="AAA+ ATPase" evidence="26">
    <location>
        <begin position="66"/>
        <end position="378"/>
    </location>
</feature>
<keyword evidence="11" id="KW-0378">Hydrolase</keyword>
<dbReference type="Gene3D" id="2.40.50.360">
    <property type="entry name" value="RuvB-like helicase, domain II"/>
    <property type="match status" value="1"/>
</dbReference>
<keyword evidence="15" id="KW-0805">Transcription regulation</keyword>
<dbReference type="FunFam" id="3.40.50.300:FF:000149">
    <property type="entry name" value="Nuclear valosin-containing protein-like"/>
    <property type="match status" value="1"/>
</dbReference>
<evidence type="ECO:0000256" key="2">
    <source>
        <dbReference type="ARBA" id="ARBA00004514"/>
    </source>
</evidence>
<evidence type="ECO:0000256" key="6">
    <source>
        <dbReference type="ARBA" id="ARBA00022448"/>
    </source>
</evidence>
<dbReference type="InterPro" id="IPR003593">
    <property type="entry name" value="AAA+_ATPase"/>
</dbReference>
<dbReference type="GO" id="GO:0097255">
    <property type="term" value="C:R2TP complex"/>
    <property type="evidence" value="ECO:0000318"/>
    <property type="project" value="GO_Central"/>
</dbReference>
<evidence type="ECO:0000256" key="5">
    <source>
        <dbReference type="ARBA" id="ARBA00012551"/>
    </source>
</evidence>
<dbReference type="EC" id="3.6.4.12" evidence="5"/>
<dbReference type="InterPro" id="IPR003959">
    <property type="entry name" value="ATPase_AAA_core"/>
</dbReference>
<keyword evidence="20" id="KW-0539">Nucleus</keyword>
<dbReference type="GO" id="GO:0005829">
    <property type="term" value="C:cytosol"/>
    <property type="evidence" value="ECO:0007669"/>
    <property type="project" value="UniProtKB-SubCell"/>
</dbReference>
<evidence type="ECO:0000256" key="14">
    <source>
        <dbReference type="ARBA" id="ARBA00022927"/>
    </source>
</evidence>
<name>A0A8R1UJZ2_PRIPA</name>
<dbReference type="Gene3D" id="3.10.330.10">
    <property type="match status" value="1"/>
</dbReference>
<keyword evidence="10" id="KW-0227">DNA damage</keyword>
<dbReference type="GO" id="GO:0035267">
    <property type="term" value="C:NuA4 histone acetyltransferase complex"/>
    <property type="evidence" value="ECO:0000318"/>
    <property type="project" value="GO_Central"/>
</dbReference>
<keyword evidence="9" id="KW-0547">Nucleotide-binding</keyword>
<evidence type="ECO:0000313" key="28">
    <source>
        <dbReference type="Proteomes" id="UP000005239"/>
    </source>
</evidence>
<dbReference type="Pfam" id="PF17856">
    <property type="entry name" value="TIP49_C"/>
    <property type="match status" value="1"/>
</dbReference>
<dbReference type="InterPro" id="IPR042487">
    <property type="entry name" value="RuvBL1/2_DNA/RNA_bd_dom"/>
</dbReference>
<comment type="similarity">
    <text evidence="3">Belongs to the AAA ATPase family.</text>
</comment>
<evidence type="ECO:0000259" key="26">
    <source>
        <dbReference type="SMART" id="SM00382"/>
    </source>
</evidence>
<dbReference type="GO" id="GO:0016887">
    <property type="term" value="F:ATP hydrolysis activity"/>
    <property type="evidence" value="ECO:0007669"/>
    <property type="project" value="InterPro"/>
</dbReference>
<dbReference type="GO" id="GO:0006281">
    <property type="term" value="P:DNA repair"/>
    <property type="evidence" value="ECO:0007669"/>
    <property type="project" value="UniProtKB-KW"/>
</dbReference>
<dbReference type="Pfam" id="PF09262">
    <property type="entry name" value="PEX-1N"/>
    <property type="match status" value="1"/>
</dbReference>
<evidence type="ECO:0000256" key="21">
    <source>
        <dbReference type="ARBA" id="ARBA00032509"/>
    </source>
</evidence>
<keyword evidence="14" id="KW-0653">Protein transport</keyword>
<dbReference type="GO" id="GO:0006338">
    <property type="term" value="P:chromatin remodeling"/>
    <property type="evidence" value="ECO:0000318"/>
    <property type="project" value="GO_Central"/>
</dbReference>
<dbReference type="FunFam" id="1.10.8.60:FF:000105">
    <property type="entry name" value="PeRoXisome assembly factor"/>
    <property type="match status" value="1"/>
</dbReference>
<dbReference type="Pfam" id="PF00004">
    <property type="entry name" value="AAA"/>
    <property type="match status" value="2"/>
</dbReference>
<dbReference type="InterPro" id="IPR015342">
    <property type="entry name" value="PEX1-N_C-lobe"/>
</dbReference>
<keyword evidence="19" id="KW-0234">DNA repair</keyword>
<gene>
    <name evidence="27" type="primary">WBGene00118240</name>
</gene>
<keyword evidence="16" id="KW-0472">Membrane</keyword>
<dbReference type="GO" id="GO:0005524">
    <property type="term" value="F:ATP binding"/>
    <property type="evidence" value="ECO:0007669"/>
    <property type="project" value="UniProtKB-KW"/>
</dbReference>
<feature type="domain" description="AAA+ ATPase" evidence="26">
    <location>
        <begin position="1145"/>
        <end position="1281"/>
    </location>
</feature>
<evidence type="ECO:0000256" key="18">
    <source>
        <dbReference type="ARBA" id="ARBA00023163"/>
    </source>
</evidence>
<comment type="subcellular location">
    <subcellularLocation>
        <location evidence="2">Cytoplasm</location>
        <location evidence="2">Cytosol</location>
    </subcellularLocation>
    <subcellularLocation>
        <location evidence="1">Nucleus</location>
    </subcellularLocation>
    <subcellularLocation>
        <location evidence="23">Peroxisome membrane</location>
    </subcellularLocation>
</comment>
<keyword evidence="13" id="KW-0067">ATP-binding</keyword>
<evidence type="ECO:0000256" key="10">
    <source>
        <dbReference type="ARBA" id="ARBA00022763"/>
    </source>
</evidence>
<evidence type="ECO:0000256" key="23">
    <source>
        <dbReference type="ARBA" id="ARBA00046271"/>
    </source>
</evidence>
<dbReference type="EnsemblMetazoa" id="PPA28686.1">
    <property type="protein sequence ID" value="PPA28686.1"/>
    <property type="gene ID" value="WBGene00118240"/>
</dbReference>
<dbReference type="FunFam" id="3.40.50.300:FF:002221">
    <property type="entry name" value="RuvB-like 2"/>
    <property type="match status" value="1"/>
</dbReference>
<comment type="similarity">
    <text evidence="4">Belongs to the RuvB family.</text>
</comment>